<evidence type="ECO:0000256" key="1">
    <source>
        <dbReference type="ARBA" id="ARBA00004496"/>
    </source>
</evidence>
<evidence type="ECO:0000256" key="7">
    <source>
        <dbReference type="ARBA" id="ARBA00022590"/>
    </source>
</evidence>
<gene>
    <name evidence="14" type="primary">GSDMA</name>
</gene>
<evidence type="ECO:0000259" key="12">
    <source>
        <dbReference type="Pfam" id="PF04598"/>
    </source>
</evidence>
<feature type="domain" description="Gasdermin pore forming" evidence="12">
    <location>
        <begin position="167"/>
        <end position="266"/>
    </location>
</feature>
<reference evidence="14" key="2">
    <citation type="submission" date="2025-08" db="UniProtKB">
        <authorList>
            <consortium name="Ensembl"/>
        </authorList>
    </citation>
    <scope>IDENTIFICATION</scope>
</reference>
<comment type="similarity">
    <text evidence="3">Belongs to the gasdermin family.</text>
</comment>
<feature type="domain" description="Gasdermin PUB" evidence="13">
    <location>
        <begin position="289"/>
        <end position="451"/>
    </location>
</feature>
<evidence type="ECO:0000256" key="9">
    <source>
        <dbReference type="ARBA" id="ARBA00023136"/>
    </source>
</evidence>
<dbReference type="InterPro" id="IPR040460">
    <property type="entry name" value="Gasdermin_pore"/>
</dbReference>
<evidence type="ECO:0000256" key="4">
    <source>
        <dbReference type="ARBA" id="ARBA00022452"/>
    </source>
</evidence>
<comment type="subcellular location">
    <subcellularLocation>
        <location evidence="2">Cell membrane</location>
        <topology evidence="2">Multi-pass membrane protein</topology>
    </subcellularLocation>
    <subcellularLocation>
        <location evidence="1">Cytoplasm</location>
    </subcellularLocation>
</comment>
<dbReference type="GeneTree" id="ENSGT00950000183140"/>
<evidence type="ECO:0000256" key="3">
    <source>
        <dbReference type="ARBA" id="ARBA00009279"/>
    </source>
</evidence>
<dbReference type="Pfam" id="PF04598">
    <property type="entry name" value="Gasdermin"/>
    <property type="match status" value="1"/>
</dbReference>
<keyword evidence="8" id="KW-0812">Transmembrane</keyword>
<dbReference type="GO" id="GO:0005546">
    <property type="term" value="F:phosphatidylinositol-4,5-bisphosphate binding"/>
    <property type="evidence" value="ECO:0007669"/>
    <property type="project" value="TreeGrafter"/>
</dbReference>
<dbReference type="GO" id="GO:0048471">
    <property type="term" value="C:perinuclear region of cytoplasm"/>
    <property type="evidence" value="ECO:0007669"/>
    <property type="project" value="Ensembl"/>
</dbReference>
<dbReference type="Pfam" id="PF17708">
    <property type="entry name" value="Gasdermin_C"/>
    <property type="match status" value="1"/>
</dbReference>
<organism evidence="14 15">
    <name type="scientific">Bos indicus x Bos taurus</name>
    <name type="common">Hybrid cattle</name>
    <dbReference type="NCBI Taxonomy" id="30522"/>
    <lineage>
        <taxon>Eukaryota</taxon>
        <taxon>Metazoa</taxon>
        <taxon>Chordata</taxon>
        <taxon>Craniata</taxon>
        <taxon>Vertebrata</taxon>
        <taxon>Euteleostomi</taxon>
        <taxon>Mammalia</taxon>
        <taxon>Eutheria</taxon>
        <taxon>Laurasiatheria</taxon>
        <taxon>Artiodactyla</taxon>
        <taxon>Ruminantia</taxon>
        <taxon>Pecora</taxon>
        <taxon>Bovidae</taxon>
        <taxon>Bovinae</taxon>
        <taxon>Bos</taxon>
    </lineage>
</organism>
<dbReference type="GO" id="GO:0005886">
    <property type="term" value="C:plasma membrane"/>
    <property type="evidence" value="ECO:0007669"/>
    <property type="project" value="UniProtKB-SubCell"/>
</dbReference>
<protein>
    <submittedName>
        <fullName evidence="14">Gasdermin A</fullName>
    </submittedName>
</protein>
<keyword evidence="11" id="KW-0449">Lipoprotein</keyword>
<dbReference type="Ensembl" id="ENSBIXT00005056034.1">
    <property type="protein sequence ID" value="ENSBIXP00005046299.1"/>
    <property type="gene ID" value="ENSBIXG00005031187.1"/>
</dbReference>
<dbReference type="GO" id="GO:0001786">
    <property type="term" value="F:phosphatidylserine binding"/>
    <property type="evidence" value="ECO:0007669"/>
    <property type="project" value="TreeGrafter"/>
</dbReference>
<dbReference type="InterPro" id="IPR041263">
    <property type="entry name" value="Gasdermin_PUB"/>
</dbReference>
<dbReference type="GO" id="GO:0070273">
    <property type="term" value="F:phosphatidylinositol-4-phosphate binding"/>
    <property type="evidence" value="ECO:0007669"/>
    <property type="project" value="TreeGrafter"/>
</dbReference>
<sequence>MLPDDHDDKIDMPVPHHTHACEHTHTHTHTPACPHCLSLQPSPRCLPSSLLSLSSQTSVATSPPPTPAPAWQHLTHPLSPQEARAQGRVHVEQVDAVLLEVEQLQGGVTGAGGVPGSLHPCLHRGIKPQPDLVRDCHSLSPQTQRAPDLYPRPSCQTGPSTAPWKLMAEHPFLEEMRRRGENLYVVMEVVEAVQEVTLERAGRAEGCFSLPFFAPLGLQGSVNHKEAVTIPKGCVLAFRVRQLMVKGKDEWDIPHIYNDNMHTFPPGEKPEDEKFTLIQASDVGAVHEDFRTLKEEVQRETQEVEKLSPEGKSSLLSSLSKLLGKKKELQDLELTLEEALGKGHEETLEALPKNVLLSKGAMDAILYFLGALAELSEAQQKLLVKSMEKKILPVQLKLVESTMEQNFLQDKEGVFPLRPELLSSLGEEELTLTEALVGLSGLEVQRSGPQYMWDPDTLPRLCALYAGLSLLQLLTKAS</sequence>
<keyword evidence="9" id="KW-0472">Membrane</keyword>
<evidence type="ECO:0000256" key="8">
    <source>
        <dbReference type="ARBA" id="ARBA00022692"/>
    </source>
</evidence>
<keyword evidence="5" id="KW-1003">Cell membrane</keyword>
<name>A0A4W2IT79_BOBOX</name>
<evidence type="ECO:0000256" key="11">
    <source>
        <dbReference type="ARBA" id="ARBA00023288"/>
    </source>
</evidence>
<dbReference type="InterPro" id="IPR007677">
    <property type="entry name" value="Gasdermin"/>
</dbReference>
<evidence type="ECO:0000256" key="2">
    <source>
        <dbReference type="ARBA" id="ARBA00004651"/>
    </source>
</evidence>
<dbReference type="AlphaFoldDB" id="A0A4W2IT79"/>
<keyword evidence="6" id="KW-0963">Cytoplasm</keyword>
<evidence type="ECO:0000256" key="6">
    <source>
        <dbReference type="ARBA" id="ARBA00022490"/>
    </source>
</evidence>
<evidence type="ECO:0000256" key="5">
    <source>
        <dbReference type="ARBA" id="ARBA00022475"/>
    </source>
</evidence>
<reference evidence="14 15" key="1">
    <citation type="submission" date="2018-11" db="EMBL/GenBank/DDBJ databases">
        <title>Haplotype-resolved cattle genomes.</title>
        <authorList>
            <person name="Low W.Y."/>
            <person name="Tearle R."/>
            <person name="Bickhart D.M."/>
            <person name="Rosen B.D."/>
            <person name="Koren S."/>
            <person name="Rhie A."/>
            <person name="Hiendleder S."/>
            <person name="Phillippy A.M."/>
            <person name="Smith T.P.L."/>
            <person name="Williams J.L."/>
        </authorList>
    </citation>
    <scope>NUCLEOTIDE SEQUENCE [LARGE SCALE GENOMIC DNA]</scope>
</reference>
<dbReference type="PANTHER" id="PTHR16399:SF18">
    <property type="entry name" value="GASDERMIN-A"/>
    <property type="match status" value="1"/>
</dbReference>
<dbReference type="GO" id="GO:0022829">
    <property type="term" value="F:wide pore channel activity"/>
    <property type="evidence" value="ECO:0007669"/>
    <property type="project" value="Ensembl"/>
</dbReference>
<keyword evidence="4" id="KW-1134">Transmembrane beta strand</keyword>
<dbReference type="PANTHER" id="PTHR16399">
    <property type="entry name" value="GASDERMIN"/>
    <property type="match status" value="1"/>
</dbReference>
<keyword evidence="7" id="KW-1210">Necrosis</keyword>
<proteinExistence type="inferred from homology"/>
<keyword evidence="10" id="KW-0564">Palmitate</keyword>
<accession>A0A4W2IT79</accession>
<dbReference type="GO" id="GO:0070269">
    <property type="term" value="P:pyroptotic inflammatory response"/>
    <property type="evidence" value="ECO:0007669"/>
    <property type="project" value="Ensembl"/>
</dbReference>
<dbReference type="GO" id="GO:0042742">
    <property type="term" value="P:defense response to bacterium"/>
    <property type="evidence" value="ECO:0007669"/>
    <property type="project" value="Ensembl"/>
</dbReference>
<evidence type="ECO:0000259" key="13">
    <source>
        <dbReference type="Pfam" id="PF17708"/>
    </source>
</evidence>
<dbReference type="GO" id="GO:0012501">
    <property type="term" value="P:programmed cell death"/>
    <property type="evidence" value="ECO:0007669"/>
    <property type="project" value="UniProtKB-KW"/>
</dbReference>
<evidence type="ECO:0000313" key="14">
    <source>
        <dbReference type="Ensembl" id="ENSBIXP00005046299.1"/>
    </source>
</evidence>
<evidence type="ECO:0000256" key="10">
    <source>
        <dbReference type="ARBA" id="ARBA00023139"/>
    </source>
</evidence>
<dbReference type="Proteomes" id="UP000429181">
    <property type="component" value="Chromosome 19"/>
</dbReference>
<evidence type="ECO:0000313" key="15">
    <source>
        <dbReference type="Proteomes" id="UP000429181"/>
    </source>
</evidence>